<dbReference type="EMBL" id="JACOON010000004">
    <property type="protein sequence ID" value="MBC5648254.1"/>
    <property type="molecule type" value="Genomic_DNA"/>
</dbReference>
<evidence type="ECO:0000313" key="2">
    <source>
        <dbReference type="Proteomes" id="UP000606889"/>
    </source>
</evidence>
<reference evidence="1 2" key="1">
    <citation type="submission" date="2020-08" db="EMBL/GenBank/DDBJ databases">
        <title>Genome public.</title>
        <authorList>
            <person name="Liu C."/>
            <person name="Sun Q."/>
        </authorList>
    </citation>
    <scope>NUCLEOTIDE SEQUENCE [LARGE SCALE GENOMIC DNA]</scope>
    <source>
        <strain evidence="1 2">NSJ-35</strain>
    </source>
</reference>
<gene>
    <name evidence="1" type="ORF">H8S18_07890</name>
</gene>
<evidence type="ECO:0000313" key="1">
    <source>
        <dbReference type="EMBL" id="MBC5648254.1"/>
    </source>
</evidence>
<sequence>MKTVSVPQRKEPGRIVINQFKGADFSTYSGNVNIQRSPDMLNMISDQNGQPVKRFGYEKIAQYDERINGLFELATAEKRYQFVHAGKKFILRGNTREEDTVLSEEMNDERSTAFQMSVPVQKNGTIEMVSKLWILDGKSYYWCDGTTLEKTLNSADTYIPTTVISRNPGAKDQGGEAYEPANRLNKWRKNSFLVTQEKTEEKTFVLDFSPLDTDAVKAEILDANGNWVVKKEGTDFTVDRATGTITFKTAPGKSPEEGADNVRITAAKTVKGYADHIGLCTVQTLFGLSSYDQAFLTGNKENVNYHYYSQPSDPTYFPDINYAVIGQDNTAIMGYRKSGEYLVIIKENNYQDATAFLMSGEMREVNEEQKIVYSVRQGIAGVGAVSKYCFCDLRDDHLFLSSDGVFAITTNAVTAEKYAQTRSALIDRKLKRYDLKNAVGIVHNGYLYIAADGVCFVADAAQKHYDGKGAEQYQYEWYYWDSMPVRVWGMENGEEELLFGTAGGAVMRMLREKKSASYMDDGKAIRAYWTTPTIDFSYGDLYKTLRHLFVRLQPYARSSVKAYIRIDGTWQLLDTRNVDIMSFFDMDFKRFSFNTNADNLTAAMTVKAKKVITTQFRFENGAEKEGFGLQEMIAHFNTKNRIK</sequence>
<accession>A0ABR7EEP8</accession>
<protein>
    <submittedName>
        <fullName evidence="1">Uncharacterized protein</fullName>
    </submittedName>
</protein>
<dbReference type="RefSeq" id="WP_186857768.1">
    <property type="nucleotide sequence ID" value="NZ_JACOON010000004.1"/>
</dbReference>
<dbReference type="Proteomes" id="UP000606889">
    <property type="component" value="Unassembled WGS sequence"/>
</dbReference>
<organism evidence="1 2">
    <name type="scientific">Christensenella tenuis</name>
    <dbReference type="NCBI Taxonomy" id="2763033"/>
    <lineage>
        <taxon>Bacteria</taxon>
        <taxon>Bacillati</taxon>
        <taxon>Bacillota</taxon>
        <taxon>Clostridia</taxon>
        <taxon>Christensenellales</taxon>
        <taxon>Christensenellaceae</taxon>
        <taxon>Christensenella</taxon>
    </lineage>
</organism>
<comment type="caution">
    <text evidence="1">The sequence shown here is derived from an EMBL/GenBank/DDBJ whole genome shotgun (WGS) entry which is preliminary data.</text>
</comment>
<keyword evidence="2" id="KW-1185">Reference proteome</keyword>
<proteinExistence type="predicted"/>
<name>A0ABR7EEP8_9FIRM</name>